<accession>A0ABQ8JYT3</accession>
<sequence>MSTTRGSLRSRRSPGSFQTSRASYQKNSKHCYRSLSRLVRGCVHLSRDDRYLTDVHAKKIYNWYNNLNSQQNRKDTELYSRKYYKDRIQPLVETELGEREVSKVERIEVIKRRTREAYDAEDAEVKAEIQEEIRALRASRAERGTSEGEGTEEVTDEHVINAIASQAYVSQACECMC</sequence>
<dbReference type="EMBL" id="JADCUA010000042">
    <property type="protein sequence ID" value="KAH9829198.1"/>
    <property type="molecule type" value="Genomic_DNA"/>
</dbReference>
<dbReference type="Proteomes" id="UP000814176">
    <property type="component" value="Unassembled WGS sequence"/>
</dbReference>
<protein>
    <submittedName>
        <fullName evidence="2">Uncharacterized protein</fullName>
    </submittedName>
</protein>
<organism evidence="2 3">
    <name type="scientific">Rhodofomes roseus</name>
    <dbReference type="NCBI Taxonomy" id="34475"/>
    <lineage>
        <taxon>Eukaryota</taxon>
        <taxon>Fungi</taxon>
        <taxon>Dikarya</taxon>
        <taxon>Basidiomycota</taxon>
        <taxon>Agaricomycotina</taxon>
        <taxon>Agaricomycetes</taxon>
        <taxon>Polyporales</taxon>
        <taxon>Rhodofomes</taxon>
    </lineage>
</organism>
<name>A0ABQ8JYT3_9APHY</name>
<reference evidence="2 3" key="1">
    <citation type="journal article" date="2021" name="Environ. Microbiol.">
        <title>Gene family expansions and transcriptome signatures uncover fungal adaptations to wood decay.</title>
        <authorList>
            <person name="Hage H."/>
            <person name="Miyauchi S."/>
            <person name="Viragh M."/>
            <person name="Drula E."/>
            <person name="Min B."/>
            <person name="Chaduli D."/>
            <person name="Navarro D."/>
            <person name="Favel A."/>
            <person name="Norest M."/>
            <person name="Lesage-Meessen L."/>
            <person name="Balint B."/>
            <person name="Merenyi Z."/>
            <person name="de Eugenio L."/>
            <person name="Morin E."/>
            <person name="Martinez A.T."/>
            <person name="Baldrian P."/>
            <person name="Stursova M."/>
            <person name="Martinez M.J."/>
            <person name="Novotny C."/>
            <person name="Magnuson J.K."/>
            <person name="Spatafora J.W."/>
            <person name="Maurice S."/>
            <person name="Pangilinan J."/>
            <person name="Andreopoulos W."/>
            <person name="LaButti K."/>
            <person name="Hundley H."/>
            <person name="Na H."/>
            <person name="Kuo A."/>
            <person name="Barry K."/>
            <person name="Lipzen A."/>
            <person name="Henrissat B."/>
            <person name="Riley R."/>
            <person name="Ahrendt S."/>
            <person name="Nagy L.G."/>
            <person name="Grigoriev I.V."/>
            <person name="Martin F."/>
            <person name="Rosso M.N."/>
        </authorList>
    </citation>
    <scope>NUCLEOTIDE SEQUENCE [LARGE SCALE GENOMIC DNA]</scope>
    <source>
        <strain evidence="2 3">CIRM-BRFM 1785</strain>
    </source>
</reference>
<evidence type="ECO:0000256" key="1">
    <source>
        <dbReference type="SAM" id="MobiDB-lite"/>
    </source>
</evidence>
<dbReference type="RefSeq" id="XP_047772700.1">
    <property type="nucleotide sequence ID" value="XM_047918602.1"/>
</dbReference>
<proteinExistence type="predicted"/>
<keyword evidence="3" id="KW-1185">Reference proteome</keyword>
<feature type="region of interest" description="Disordered" evidence="1">
    <location>
        <begin position="1"/>
        <end position="24"/>
    </location>
</feature>
<comment type="caution">
    <text evidence="2">The sequence shown here is derived from an EMBL/GenBank/DDBJ whole genome shotgun (WGS) entry which is preliminary data.</text>
</comment>
<evidence type="ECO:0000313" key="2">
    <source>
        <dbReference type="EMBL" id="KAH9829198.1"/>
    </source>
</evidence>
<gene>
    <name evidence="2" type="ORF">C8Q71DRAFT_447374</name>
</gene>
<dbReference type="GeneID" id="71999334"/>
<evidence type="ECO:0000313" key="3">
    <source>
        <dbReference type="Proteomes" id="UP000814176"/>
    </source>
</evidence>